<dbReference type="PANTHER" id="PTHR43884:SF12">
    <property type="entry name" value="ISOVALERYL-COA DEHYDROGENASE, MITOCHONDRIAL-RELATED"/>
    <property type="match status" value="1"/>
</dbReference>
<dbReference type="Proteomes" id="UP000886611">
    <property type="component" value="Unassembled WGS sequence"/>
</dbReference>
<dbReference type="SMART" id="SM00174">
    <property type="entry name" value="RHO"/>
    <property type="match status" value="1"/>
</dbReference>
<evidence type="ECO:0000256" key="24">
    <source>
        <dbReference type="ARBA" id="ARBA00037794"/>
    </source>
</evidence>
<feature type="non-terminal residue" evidence="36">
    <location>
        <position position="705"/>
    </location>
</feature>
<dbReference type="GO" id="GO:0050660">
    <property type="term" value="F:flavin adenine dinucleotide binding"/>
    <property type="evidence" value="ECO:0007669"/>
    <property type="project" value="InterPro"/>
</dbReference>
<keyword evidence="18" id="KW-0333">Golgi apparatus</keyword>
<feature type="non-terminal residue" evidence="36">
    <location>
        <position position="1"/>
    </location>
</feature>
<keyword evidence="20" id="KW-0472">Membrane</keyword>
<evidence type="ECO:0000313" key="37">
    <source>
        <dbReference type="Proteomes" id="UP000886611"/>
    </source>
</evidence>
<dbReference type="GO" id="GO:0003925">
    <property type="term" value="F:G protein activity"/>
    <property type="evidence" value="ECO:0007669"/>
    <property type="project" value="UniProtKB-EC"/>
</dbReference>
<dbReference type="CDD" id="cd01158">
    <property type="entry name" value="SCAD_SBCAD"/>
    <property type="match status" value="1"/>
</dbReference>
<feature type="domain" description="Acyl-CoA dehydrogenase/oxidase C-terminal" evidence="33">
    <location>
        <begin position="551"/>
        <end position="699"/>
    </location>
</feature>
<dbReference type="PROSITE" id="PS51419">
    <property type="entry name" value="RAB"/>
    <property type="match status" value="1"/>
</dbReference>
<dbReference type="PROSITE" id="PS51421">
    <property type="entry name" value="RAS"/>
    <property type="match status" value="1"/>
</dbReference>
<evidence type="ECO:0000256" key="7">
    <source>
        <dbReference type="ARBA" id="ARBA00012046"/>
    </source>
</evidence>
<evidence type="ECO:0000256" key="8">
    <source>
        <dbReference type="ARBA" id="ARBA00022448"/>
    </source>
</evidence>
<comment type="catalytic activity">
    <reaction evidence="27">
        <text>GTP + H2O = GDP + phosphate + H(+)</text>
        <dbReference type="Rhea" id="RHEA:19669"/>
        <dbReference type="ChEBI" id="CHEBI:15377"/>
        <dbReference type="ChEBI" id="CHEBI:15378"/>
        <dbReference type="ChEBI" id="CHEBI:37565"/>
        <dbReference type="ChEBI" id="CHEBI:43474"/>
        <dbReference type="ChEBI" id="CHEBI:58189"/>
        <dbReference type="EC" id="3.6.5.2"/>
    </reaction>
    <physiologicalReaction direction="left-to-right" evidence="27">
        <dbReference type="Rhea" id="RHEA:19670"/>
    </physiologicalReaction>
</comment>
<dbReference type="Pfam" id="PF02771">
    <property type="entry name" value="Acyl-CoA_dh_N"/>
    <property type="match status" value="1"/>
</dbReference>
<evidence type="ECO:0000256" key="32">
    <source>
        <dbReference type="ARBA" id="ARBA00067830"/>
    </source>
</evidence>
<evidence type="ECO:0000256" key="1">
    <source>
        <dbReference type="ARBA" id="ARBA00001946"/>
    </source>
</evidence>
<evidence type="ECO:0000256" key="21">
    <source>
        <dbReference type="ARBA" id="ARBA00023288"/>
    </source>
</evidence>
<evidence type="ECO:0000256" key="20">
    <source>
        <dbReference type="ARBA" id="ARBA00023136"/>
    </source>
</evidence>
<dbReference type="Gene3D" id="1.10.540.10">
    <property type="entry name" value="Acyl-CoA dehydrogenase/oxidase, N-terminal domain"/>
    <property type="match status" value="1"/>
</dbReference>
<evidence type="ECO:0000256" key="19">
    <source>
        <dbReference type="ARBA" id="ARBA00023134"/>
    </source>
</evidence>
<evidence type="ECO:0000256" key="28">
    <source>
        <dbReference type="ARBA" id="ARBA00048499"/>
    </source>
</evidence>
<evidence type="ECO:0000256" key="3">
    <source>
        <dbReference type="ARBA" id="ARBA00005198"/>
    </source>
</evidence>
<dbReference type="InterPro" id="IPR046373">
    <property type="entry name" value="Acyl-CoA_Oxase/DH_mid-dom_sf"/>
</dbReference>
<keyword evidence="13" id="KW-0274">FAD</keyword>
<dbReference type="SMART" id="SM00176">
    <property type="entry name" value="RAN"/>
    <property type="match status" value="1"/>
</dbReference>
<dbReference type="GO" id="GO:0033539">
    <property type="term" value="P:fatty acid beta-oxidation using acyl-CoA dehydrogenase"/>
    <property type="evidence" value="ECO:0007669"/>
    <property type="project" value="TreeGrafter"/>
</dbReference>
<reference evidence="36 37" key="1">
    <citation type="journal article" date="2021" name="Cell">
        <title>Tracing the genetic footprints of vertebrate landing in non-teleost ray-finned fishes.</title>
        <authorList>
            <person name="Bi X."/>
            <person name="Wang K."/>
            <person name="Yang L."/>
            <person name="Pan H."/>
            <person name="Jiang H."/>
            <person name="Wei Q."/>
            <person name="Fang M."/>
            <person name="Yu H."/>
            <person name="Zhu C."/>
            <person name="Cai Y."/>
            <person name="He Y."/>
            <person name="Gan X."/>
            <person name="Zeng H."/>
            <person name="Yu D."/>
            <person name="Zhu Y."/>
            <person name="Jiang H."/>
            <person name="Qiu Q."/>
            <person name="Yang H."/>
            <person name="Zhang Y.E."/>
            <person name="Wang W."/>
            <person name="Zhu M."/>
            <person name="He S."/>
            <person name="Zhang G."/>
        </authorList>
    </citation>
    <scope>NUCLEOTIDE SEQUENCE [LARGE SCALE GENOMIC DNA]</scope>
    <source>
        <strain evidence="36">Bchr_013</strain>
    </source>
</reference>
<evidence type="ECO:0000256" key="11">
    <source>
        <dbReference type="ARBA" id="ARBA00022741"/>
    </source>
</evidence>
<keyword evidence="37" id="KW-1185">Reference proteome</keyword>
<keyword evidence="9" id="KW-0285">Flavoprotein</keyword>
<evidence type="ECO:0000256" key="13">
    <source>
        <dbReference type="ARBA" id="ARBA00022827"/>
    </source>
</evidence>
<comment type="subcellular location">
    <subcellularLocation>
        <location evidence="24">Golgi apparatus membrane</location>
        <topology evidence="24">Lipid-anchor</topology>
    </subcellularLocation>
</comment>
<evidence type="ECO:0000256" key="14">
    <source>
        <dbReference type="ARBA" id="ARBA00022842"/>
    </source>
</evidence>
<dbReference type="Pfam" id="PF00071">
    <property type="entry name" value="Ras"/>
    <property type="match status" value="1"/>
</dbReference>
<feature type="domain" description="Acyl-CoA dehydrogenase/oxidase N-terminal" evidence="35">
    <location>
        <begin position="329"/>
        <end position="439"/>
    </location>
</feature>
<keyword evidence="22" id="KW-0636">Prenylation</keyword>
<comment type="pathway">
    <text evidence="3">Lipid metabolism; mitochondrial fatty acid beta-oxidation.</text>
</comment>
<comment type="function">
    <text evidence="26">Short-chain specific acyl-CoA dehydrogenase is one of the acyl-CoA dehydrogenases that catalyze the first step of mitochondrial fatty acid beta-oxidation, an aerobic process breaking down fatty acids into acetyl-CoA and allowing the production of energy from fats. The first step of fatty acid beta-oxidation consists in the removal of one hydrogen from C-2 and C-3 of the straight-chain fatty acyl-CoA thioester, resulting in the formation of trans-2-enoyl-CoA. Among the different mitochondrial acyl-CoA dehydrogenases, short-chain specific acyl-CoA dehydrogenase acts specifically on acyl-CoAs with saturated 4 to 6 carbons long primary chains.</text>
</comment>
<dbReference type="SUPFAM" id="SSF52540">
    <property type="entry name" value="P-loop containing nucleoside triphosphate hydrolases"/>
    <property type="match status" value="1"/>
</dbReference>
<keyword evidence="19" id="KW-0342">GTP-binding</keyword>
<dbReference type="SUPFAM" id="SSF56645">
    <property type="entry name" value="Acyl-CoA dehydrogenase NM domain-like"/>
    <property type="match status" value="1"/>
</dbReference>
<accession>A0A8X7XNE4</accession>
<evidence type="ECO:0000259" key="34">
    <source>
        <dbReference type="Pfam" id="PF02770"/>
    </source>
</evidence>
<dbReference type="SMART" id="SM00175">
    <property type="entry name" value="RAB"/>
    <property type="match status" value="1"/>
</dbReference>
<keyword evidence="21" id="KW-0449">Lipoprotein</keyword>
<dbReference type="GO" id="GO:0000139">
    <property type="term" value="C:Golgi membrane"/>
    <property type="evidence" value="ECO:0007669"/>
    <property type="project" value="UniProtKB-SubCell"/>
</dbReference>
<dbReference type="PROSITE" id="PS00072">
    <property type="entry name" value="ACYL_COA_DH_1"/>
    <property type="match status" value="1"/>
</dbReference>
<comment type="cofactor">
    <cofactor evidence="1">
        <name>Mg(2+)</name>
        <dbReference type="ChEBI" id="CHEBI:18420"/>
    </cofactor>
</comment>
<dbReference type="GO" id="GO:0005525">
    <property type="term" value="F:GTP binding"/>
    <property type="evidence" value="ECO:0007669"/>
    <property type="project" value="UniProtKB-KW"/>
</dbReference>
<keyword evidence="12" id="KW-0378">Hydrolase</keyword>
<dbReference type="InterPro" id="IPR009075">
    <property type="entry name" value="AcylCo_DH/oxidase_C"/>
</dbReference>
<dbReference type="GO" id="GO:0046872">
    <property type="term" value="F:metal ion binding"/>
    <property type="evidence" value="ECO:0007669"/>
    <property type="project" value="UniProtKB-KW"/>
</dbReference>
<dbReference type="InterPro" id="IPR027417">
    <property type="entry name" value="P-loop_NTPase"/>
</dbReference>
<gene>
    <name evidence="36" type="primary">Acads</name>
    <name evidence="36" type="ORF">GTO96_0005473</name>
</gene>
<comment type="similarity">
    <text evidence="5">Belongs to the acyl-CoA dehydrogenase family.</text>
</comment>
<dbReference type="SUPFAM" id="SSF47203">
    <property type="entry name" value="Acyl-CoA dehydrogenase C-terminal domain-like"/>
    <property type="match status" value="1"/>
</dbReference>
<dbReference type="EC" id="1.3.8.1" evidence="7"/>
<dbReference type="InterPro" id="IPR013786">
    <property type="entry name" value="AcylCoA_DH/ox_N"/>
</dbReference>
<protein>
    <recommendedName>
        <fullName evidence="32">Ras-related protein Rab-36</fullName>
        <ecNumber evidence="7">1.3.8.1</ecNumber>
        <ecNumber evidence="6">3.6.5.2</ecNumber>
    </recommendedName>
    <alternativeName>
        <fullName evidence="23">Butyryl-CoA dehydrogenase</fullName>
    </alternativeName>
    <alternativeName>
        <fullName evidence="25">Short-chain specific acyl-CoA dehydrogenase, mitochondrial</fullName>
    </alternativeName>
</protein>
<dbReference type="GO" id="GO:0015031">
    <property type="term" value="P:protein transport"/>
    <property type="evidence" value="ECO:0007669"/>
    <property type="project" value="UniProtKB-KW"/>
</dbReference>
<sequence length="705" mass="77932">MQSCARRRSSISPIAMRRTGMQLHTVTSVRGMQMRVTRLCQGQGSRSRRVLPFFYTQATPRDAWSSGRRLPWQLRHSISAILGSLDLNQAREKLLRAWYTPESCLQFKEDFHGKVKGACQNRHTRSGGLNISKVVVVGDLYVGKTCLINRFCKDVFDRDYKATIGVDFEIERFEIAGVPHTLQIWDTAGQEKFKCIASAYYRGAQVIVTVFDLADIKTLEHTRQWLQDALKENETSSPIIFLVGTKRDLLSPAECERTENDAIRIASEMQAEYWSVSAKTGQNVQEFFFRMAALAFEESMLRELENSSLSTARIGEAKVIIYQMAELPETHQMLRQTCRDFAEKELAPIASQLDKEHRFPAEQVQKLGAMGLMAVEVPEQFGGAGLDYLAYAIGLEEISRGCASTGVITSVNNSLYLGPVLKFGTEEQKHKWITPFTTGQKVGCFALSEPGNGSDAGAASTVARLEGDHWVLNGTKAWITNAWDASAAVVFATTDKTLKHKGISAFVVPIPTPGLSLGKKEDKLGIRASSTANLIFEDCRVPKSNLLGELGMGFKIAMQTLDCGRIGIAAQALGIGQAALDCAVDYAEKRTAFGAPISKMQAIQFKIADMALALESARLLTWRAAMLKDNKSPFTKEAAMAKLSASEAATLISHQSIQILGGMGYVTDMPAERHYRDARITEIYEGTSEIQRLVISSQILKEYRG</sequence>
<evidence type="ECO:0000256" key="23">
    <source>
        <dbReference type="ARBA" id="ARBA00031895"/>
    </source>
</evidence>
<dbReference type="Pfam" id="PF00441">
    <property type="entry name" value="Acyl-CoA_dh_1"/>
    <property type="match status" value="1"/>
</dbReference>
<dbReference type="InterPro" id="IPR006089">
    <property type="entry name" value="Acyl-CoA_DH_CS"/>
</dbReference>
<comment type="caution">
    <text evidence="36">The sequence shown here is derived from an EMBL/GenBank/DDBJ whole genome shotgun (WGS) entry which is preliminary data.</text>
</comment>
<dbReference type="FunFam" id="1.20.140.10:FF:000004">
    <property type="entry name" value="Acyl-CoA dehydrogenase FadE25"/>
    <property type="match status" value="1"/>
</dbReference>
<dbReference type="Gene3D" id="2.40.110.10">
    <property type="entry name" value="Butyryl-CoA Dehydrogenase, subunit A, domain 2"/>
    <property type="match status" value="1"/>
</dbReference>
<comment type="catalytic activity">
    <reaction evidence="28">
        <text>pentanoyl-CoA + oxidized [electron-transfer flavoprotein] + H(+) = (2E)-pentenoyl-CoA + reduced [electron-transfer flavoprotein]</text>
        <dbReference type="Rhea" id="RHEA:43456"/>
        <dbReference type="Rhea" id="RHEA-COMP:10685"/>
        <dbReference type="Rhea" id="RHEA-COMP:10686"/>
        <dbReference type="ChEBI" id="CHEBI:15378"/>
        <dbReference type="ChEBI" id="CHEBI:57389"/>
        <dbReference type="ChEBI" id="CHEBI:57692"/>
        <dbReference type="ChEBI" id="CHEBI:58307"/>
        <dbReference type="ChEBI" id="CHEBI:86160"/>
    </reaction>
    <physiologicalReaction direction="left-to-right" evidence="28">
        <dbReference type="Rhea" id="RHEA:43457"/>
    </physiologicalReaction>
</comment>
<evidence type="ECO:0000256" key="12">
    <source>
        <dbReference type="ARBA" id="ARBA00022801"/>
    </source>
</evidence>
<evidence type="ECO:0000256" key="4">
    <source>
        <dbReference type="ARBA" id="ARBA00006270"/>
    </source>
</evidence>
<evidence type="ECO:0000256" key="27">
    <source>
        <dbReference type="ARBA" id="ARBA00047660"/>
    </source>
</evidence>
<feature type="domain" description="Acyl-CoA oxidase/dehydrogenase middle" evidence="34">
    <location>
        <begin position="444"/>
        <end position="539"/>
    </location>
</feature>
<dbReference type="Pfam" id="PF02770">
    <property type="entry name" value="Acyl-CoA_dh_M"/>
    <property type="match status" value="1"/>
</dbReference>
<comment type="catalytic activity">
    <reaction evidence="29">
        <text>hexanoyl-CoA + oxidized [electron-transfer flavoprotein] + H(+) = (2E)-hexenoyl-CoA + reduced [electron-transfer flavoprotein]</text>
        <dbReference type="Rhea" id="RHEA:43464"/>
        <dbReference type="Rhea" id="RHEA-COMP:10685"/>
        <dbReference type="Rhea" id="RHEA-COMP:10686"/>
        <dbReference type="ChEBI" id="CHEBI:15378"/>
        <dbReference type="ChEBI" id="CHEBI:57692"/>
        <dbReference type="ChEBI" id="CHEBI:58307"/>
        <dbReference type="ChEBI" id="CHEBI:62077"/>
        <dbReference type="ChEBI" id="CHEBI:62620"/>
    </reaction>
    <physiologicalReaction direction="left-to-right" evidence="29">
        <dbReference type="Rhea" id="RHEA:43465"/>
    </physiologicalReaction>
</comment>
<evidence type="ECO:0000256" key="5">
    <source>
        <dbReference type="ARBA" id="ARBA00009347"/>
    </source>
</evidence>
<evidence type="ECO:0000256" key="16">
    <source>
        <dbReference type="ARBA" id="ARBA00022946"/>
    </source>
</evidence>
<evidence type="ECO:0000313" key="36">
    <source>
        <dbReference type="EMBL" id="KAG2471156.1"/>
    </source>
</evidence>
<keyword evidence="17" id="KW-0560">Oxidoreductase</keyword>
<proteinExistence type="inferred from homology"/>
<keyword evidence="11" id="KW-0547">Nucleotide-binding</keyword>
<dbReference type="GO" id="GO:0016937">
    <property type="term" value="F:short-chain fatty acyl-CoA dehydrogenase activity"/>
    <property type="evidence" value="ECO:0007669"/>
    <property type="project" value="UniProtKB-EC"/>
</dbReference>
<comment type="catalytic activity">
    <reaction evidence="30">
        <text>butanoyl-CoA + oxidized [electron-transfer flavoprotein] + H(+) = (2E)-butenoyl-CoA + reduced [electron-transfer flavoprotein]</text>
        <dbReference type="Rhea" id="RHEA:24004"/>
        <dbReference type="Rhea" id="RHEA-COMP:10685"/>
        <dbReference type="Rhea" id="RHEA-COMP:10686"/>
        <dbReference type="ChEBI" id="CHEBI:15378"/>
        <dbReference type="ChEBI" id="CHEBI:57332"/>
        <dbReference type="ChEBI" id="CHEBI:57371"/>
        <dbReference type="ChEBI" id="CHEBI:57692"/>
        <dbReference type="ChEBI" id="CHEBI:58307"/>
        <dbReference type="EC" id="1.3.8.1"/>
    </reaction>
    <physiologicalReaction direction="left-to-right" evidence="30">
        <dbReference type="Rhea" id="RHEA:24005"/>
    </physiologicalReaction>
</comment>
<dbReference type="InterPro" id="IPR001806">
    <property type="entry name" value="Small_GTPase"/>
</dbReference>
<evidence type="ECO:0000256" key="2">
    <source>
        <dbReference type="ARBA" id="ARBA00001974"/>
    </source>
</evidence>
<dbReference type="FunFam" id="2.40.110.10:FF:000001">
    <property type="entry name" value="Acyl-CoA dehydrogenase, mitochondrial"/>
    <property type="match status" value="1"/>
</dbReference>
<dbReference type="GO" id="GO:0046359">
    <property type="term" value="P:butyrate catabolic process"/>
    <property type="evidence" value="ECO:0007669"/>
    <property type="project" value="TreeGrafter"/>
</dbReference>
<name>A0A8X7XNE4_POLSE</name>
<evidence type="ECO:0000259" key="33">
    <source>
        <dbReference type="Pfam" id="PF00441"/>
    </source>
</evidence>
<evidence type="ECO:0000256" key="26">
    <source>
        <dbReference type="ARBA" id="ARBA00045387"/>
    </source>
</evidence>
<dbReference type="Gene3D" id="1.20.140.10">
    <property type="entry name" value="Butyryl-CoA Dehydrogenase, subunit A, domain 3"/>
    <property type="match status" value="1"/>
</dbReference>
<dbReference type="FunFam" id="3.40.50.300:FF:000707">
    <property type="entry name" value="RAB36, member RAS oncogene family"/>
    <property type="match status" value="1"/>
</dbReference>
<evidence type="ECO:0000256" key="10">
    <source>
        <dbReference type="ARBA" id="ARBA00022723"/>
    </source>
</evidence>
<dbReference type="InterPro" id="IPR036250">
    <property type="entry name" value="AcylCo_DH-like_C"/>
</dbReference>
<keyword evidence="15" id="KW-0653">Protein transport</keyword>
<dbReference type="InterPro" id="IPR009100">
    <property type="entry name" value="AcylCoA_DH/oxidase_NM_dom_sf"/>
</dbReference>
<evidence type="ECO:0000256" key="25">
    <source>
        <dbReference type="ARBA" id="ARBA00044204"/>
    </source>
</evidence>
<evidence type="ECO:0000256" key="9">
    <source>
        <dbReference type="ARBA" id="ARBA00022630"/>
    </source>
</evidence>
<comment type="similarity">
    <text evidence="4">Belongs to the small GTPase superfamily. Rab family.</text>
</comment>
<evidence type="ECO:0000256" key="31">
    <source>
        <dbReference type="ARBA" id="ARBA00058763"/>
    </source>
</evidence>
<dbReference type="PRINTS" id="PR00449">
    <property type="entry name" value="RASTRNSFRMNG"/>
</dbReference>
<evidence type="ECO:0000259" key="35">
    <source>
        <dbReference type="Pfam" id="PF02771"/>
    </source>
</evidence>
<evidence type="ECO:0000256" key="22">
    <source>
        <dbReference type="ARBA" id="ARBA00023289"/>
    </source>
</evidence>
<evidence type="ECO:0000256" key="17">
    <source>
        <dbReference type="ARBA" id="ARBA00023002"/>
    </source>
</evidence>
<keyword evidence="8" id="KW-0813">Transport</keyword>
<dbReference type="EMBL" id="JAATIS010000094">
    <property type="protein sequence ID" value="KAG2471156.1"/>
    <property type="molecule type" value="Genomic_DNA"/>
</dbReference>
<dbReference type="FunFam" id="1.10.540.10:FF:000002">
    <property type="entry name" value="Acyl-CoA dehydrogenase FadE19"/>
    <property type="match status" value="1"/>
</dbReference>
<dbReference type="AlphaFoldDB" id="A0A8X7XNE4"/>
<dbReference type="PANTHER" id="PTHR43884">
    <property type="entry name" value="ACYL-COA DEHYDROGENASE"/>
    <property type="match status" value="1"/>
</dbReference>
<keyword evidence="14" id="KW-0460">Magnesium</keyword>
<dbReference type="InterPro" id="IPR005225">
    <property type="entry name" value="Small_GTP-bd"/>
</dbReference>
<comment type="function">
    <text evidence="31">The small GTPases Rab are key regulators of intracellular membrane trafficking, from the formation of transport vesicles to their fusion with membranes. Rabs cycle between an inactive GDP-bound form and an active GTP-bound form that is able to recruit to membranes different sets of downstream effectors directly responsible for vesicle formation, movement, tethering and fusion.</text>
</comment>
<evidence type="ECO:0000256" key="6">
    <source>
        <dbReference type="ARBA" id="ARBA00011984"/>
    </source>
</evidence>
<organism evidence="36 37">
    <name type="scientific">Polypterus senegalus</name>
    <name type="common">Senegal bichir</name>
    <dbReference type="NCBI Taxonomy" id="55291"/>
    <lineage>
        <taxon>Eukaryota</taxon>
        <taxon>Metazoa</taxon>
        <taxon>Chordata</taxon>
        <taxon>Craniata</taxon>
        <taxon>Vertebrata</taxon>
        <taxon>Euteleostomi</taxon>
        <taxon>Actinopterygii</taxon>
        <taxon>Polypteriformes</taxon>
        <taxon>Polypteridae</taxon>
        <taxon>Polypterus</taxon>
    </lineage>
</organism>
<evidence type="ECO:0000256" key="29">
    <source>
        <dbReference type="ARBA" id="ARBA00049192"/>
    </source>
</evidence>
<dbReference type="PROSITE" id="PS00073">
    <property type="entry name" value="ACYL_COA_DH_2"/>
    <property type="match status" value="1"/>
</dbReference>
<evidence type="ECO:0000256" key="18">
    <source>
        <dbReference type="ARBA" id="ARBA00023034"/>
    </source>
</evidence>
<dbReference type="NCBIfam" id="TIGR00231">
    <property type="entry name" value="small_GTP"/>
    <property type="match status" value="1"/>
</dbReference>
<dbReference type="GO" id="GO:0005739">
    <property type="term" value="C:mitochondrion"/>
    <property type="evidence" value="ECO:0007669"/>
    <property type="project" value="TreeGrafter"/>
</dbReference>
<keyword evidence="10" id="KW-0479">Metal-binding</keyword>
<dbReference type="Gene3D" id="3.40.50.300">
    <property type="entry name" value="P-loop containing nucleotide triphosphate hydrolases"/>
    <property type="match status" value="1"/>
</dbReference>
<dbReference type="InterPro" id="IPR006091">
    <property type="entry name" value="Acyl-CoA_Oxase/DH_mid-dom"/>
</dbReference>
<comment type="cofactor">
    <cofactor evidence="2">
        <name>FAD</name>
        <dbReference type="ChEBI" id="CHEBI:57692"/>
    </cofactor>
</comment>
<evidence type="ECO:0000256" key="30">
    <source>
        <dbReference type="ARBA" id="ARBA00050758"/>
    </source>
</evidence>
<dbReference type="SMART" id="SM00173">
    <property type="entry name" value="RAS"/>
    <property type="match status" value="1"/>
</dbReference>
<dbReference type="EC" id="3.6.5.2" evidence="6"/>
<keyword evidence="16" id="KW-0809">Transit peptide</keyword>
<evidence type="ECO:0000256" key="15">
    <source>
        <dbReference type="ARBA" id="ARBA00022927"/>
    </source>
</evidence>
<dbReference type="InterPro" id="IPR037069">
    <property type="entry name" value="AcylCoA_DH/ox_N_sf"/>
</dbReference>